<dbReference type="OrthoDB" id="1100680at2"/>
<organism evidence="2 3">
    <name type="scientific">Segatella copri</name>
    <dbReference type="NCBI Taxonomy" id="165179"/>
    <lineage>
        <taxon>Bacteria</taxon>
        <taxon>Pseudomonadati</taxon>
        <taxon>Bacteroidota</taxon>
        <taxon>Bacteroidia</taxon>
        <taxon>Bacteroidales</taxon>
        <taxon>Prevotellaceae</taxon>
        <taxon>Segatella</taxon>
    </lineage>
</organism>
<comment type="caution">
    <text evidence="2">The sequence shown here is derived from an EMBL/GenBank/DDBJ whole genome shotgun (WGS) entry which is preliminary data.</text>
</comment>
<proteinExistence type="predicted"/>
<dbReference type="AlphaFoldDB" id="A0A6G1VIN2"/>
<name>A0A6G1VIN2_9BACT</name>
<evidence type="ECO:0000313" key="2">
    <source>
        <dbReference type="EMBL" id="MQP13250.1"/>
    </source>
</evidence>
<feature type="transmembrane region" description="Helical" evidence="1">
    <location>
        <begin position="357"/>
        <end position="375"/>
    </location>
</feature>
<protein>
    <recommendedName>
        <fullName evidence="4">Oligosaccharide repeat unit polymerase</fullName>
    </recommendedName>
</protein>
<feature type="transmembrane region" description="Helical" evidence="1">
    <location>
        <begin position="100"/>
        <end position="119"/>
    </location>
</feature>
<feature type="transmembrane region" description="Helical" evidence="1">
    <location>
        <begin position="169"/>
        <end position="199"/>
    </location>
</feature>
<feature type="transmembrane region" description="Helical" evidence="1">
    <location>
        <begin position="139"/>
        <end position="163"/>
    </location>
</feature>
<feature type="transmembrane region" description="Helical" evidence="1">
    <location>
        <begin position="381"/>
        <end position="400"/>
    </location>
</feature>
<sequence>MLGILLLALLLLEVYVLGYLEFISWRTIYTPLCCLMFPYLLVLLISMAVAGHLGFVNFCYSSISVWCVGLPVFAIPSYLLSLAKYRYPLIFGEKVQEGRYPATLGIISLLLALLFLWRFHSVWNRSTAMFGTDDFAEDFAGHGIWAHLRTLAMPLLIVAVYYFKRKQWYLWGIIFALLLIQLLYMVKGAIIIGVVSGLLIRLMAGKMHLNLGLLLKVSLGAFAIFLLTYMVLPLLGNESAEANVELFEMVAGHFLHYLTSGTLGFSYDANLNFPDMGNFEILVSPFVNIYKTLTGDPNLLSPVNPLYLHTGISYTNVRTFFGTMFIYCNSWQFIAYTLILSSLIYSIQLGSLRSGNMFLYTLLSYYCGLLGMGWFEFYYFHLAILEVPVMILMLMGIANVENRFREKIRQKHLVELKK</sequence>
<reference evidence="2 3" key="1">
    <citation type="submission" date="2019-09" db="EMBL/GenBank/DDBJ databases">
        <title>Distinct polysaccharide growth profiles of human intestinal Prevotella copri isolates.</title>
        <authorList>
            <person name="Fehlner-Peach H."/>
            <person name="Magnabosco C."/>
            <person name="Raghavan V."/>
            <person name="Scher J.U."/>
            <person name="Tett A."/>
            <person name="Cox L.M."/>
            <person name="Gottsegen C."/>
            <person name="Watters A."/>
            <person name="Wiltshire- Gordon J.D."/>
            <person name="Segata N."/>
            <person name="Bonneau R."/>
            <person name="Littman D.R."/>
        </authorList>
    </citation>
    <scope>NUCLEOTIDE SEQUENCE [LARGE SCALE GENOMIC DNA]</scope>
    <source>
        <strain evidence="3">iAA917</strain>
    </source>
</reference>
<keyword evidence="1" id="KW-0472">Membrane</keyword>
<evidence type="ECO:0000313" key="3">
    <source>
        <dbReference type="Proteomes" id="UP000477980"/>
    </source>
</evidence>
<dbReference type="Proteomes" id="UP000477980">
    <property type="component" value="Unassembled WGS sequence"/>
</dbReference>
<dbReference type="RefSeq" id="WP_153090357.1">
    <property type="nucleotide sequence ID" value="NZ_VZAH01000020.1"/>
</dbReference>
<dbReference type="InterPro" id="IPR045918">
    <property type="entry name" value="DUF6337"/>
</dbReference>
<evidence type="ECO:0000256" key="1">
    <source>
        <dbReference type="SAM" id="Phobius"/>
    </source>
</evidence>
<accession>A0A6G1VIN2</accession>
<evidence type="ECO:0008006" key="4">
    <source>
        <dbReference type="Google" id="ProtNLM"/>
    </source>
</evidence>
<feature type="transmembrane region" description="Helical" evidence="1">
    <location>
        <begin position="28"/>
        <end position="51"/>
    </location>
</feature>
<feature type="transmembrane region" description="Helical" evidence="1">
    <location>
        <begin position="211"/>
        <end position="232"/>
    </location>
</feature>
<keyword evidence="1" id="KW-0812">Transmembrane</keyword>
<keyword evidence="1" id="KW-1133">Transmembrane helix</keyword>
<dbReference type="EMBL" id="VZAH01000020">
    <property type="protein sequence ID" value="MQP13250.1"/>
    <property type="molecule type" value="Genomic_DNA"/>
</dbReference>
<gene>
    <name evidence="2" type="ORF">F7D25_02240</name>
</gene>
<feature type="transmembrane region" description="Helical" evidence="1">
    <location>
        <begin position="58"/>
        <end position="80"/>
    </location>
</feature>
<dbReference type="Pfam" id="PF19863">
    <property type="entry name" value="DUF6337"/>
    <property type="match status" value="1"/>
</dbReference>
<feature type="transmembrane region" description="Helical" evidence="1">
    <location>
        <begin position="324"/>
        <end position="345"/>
    </location>
</feature>